<name>A0A078AD22_STYLE</name>
<dbReference type="AlphaFoldDB" id="A0A078AD22"/>
<evidence type="ECO:0000313" key="1">
    <source>
        <dbReference type="EMBL" id="CDW79751.1"/>
    </source>
</evidence>
<sequence length="49" mass="5919">MYPIPANYFQIILNPQFSINFLTFKIFESILNNIGMNQKQQNYKARCRF</sequence>
<keyword evidence="2" id="KW-1185">Reference proteome</keyword>
<dbReference type="EMBL" id="CCKQ01008312">
    <property type="protein sequence ID" value="CDW79751.1"/>
    <property type="molecule type" value="Genomic_DNA"/>
</dbReference>
<dbReference type="InParanoid" id="A0A078AD22"/>
<proteinExistence type="predicted"/>
<protein>
    <submittedName>
        <fullName evidence="1">Uncharacterized protein</fullName>
    </submittedName>
</protein>
<gene>
    <name evidence="1" type="primary">Contig17518.g18641</name>
    <name evidence="1" type="ORF">STYLEM_8743</name>
</gene>
<dbReference type="Proteomes" id="UP000039865">
    <property type="component" value="Unassembled WGS sequence"/>
</dbReference>
<evidence type="ECO:0000313" key="2">
    <source>
        <dbReference type="Proteomes" id="UP000039865"/>
    </source>
</evidence>
<organism evidence="1 2">
    <name type="scientific">Stylonychia lemnae</name>
    <name type="common">Ciliate</name>
    <dbReference type="NCBI Taxonomy" id="5949"/>
    <lineage>
        <taxon>Eukaryota</taxon>
        <taxon>Sar</taxon>
        <taxon>Alveolata</taxon>
        <taxon>Ciliophora</taxon>
        <taxon>Intramacronucleata</taxon>
        <taxon>Spirotrichea</taxon>
        <taxon>Stichotrichia</taxon>
        <taxon>Sporadotrichida</taxon>
        <taxon>Oxytrichidae</taxon>
        <taxon>Stylonychinae</taxon>
        <taxon>Stylonychia</taxon>
    </lineage>
</organism>
<reference evidence="1 2" key="1">
    <citation type="submission" date="2014-06" db="EMBL/GenBank/DDBJ databases">
        <authorList>
            <person name="Swart Estienne"/>
        </authorList>
    </citation>
    <scope>NUCLEOTIDE SEQUENCE [LARGE SCALE GENOMIC DNA]</scope>
    <source>
        <strain evidence="1 2">130c</strain>
    </source>
</reference>
<accession>A0A078AD22</accession>